<comment type="cofactor">
    <cofactor evidence="7">
        <name>Cu cation</name>
        <dbReference type="ChEBI" id="CHEBI:23378"/>
    </cofactor>
    <text evidence="7">Contains 1 topaquinone per subunit.</text>
</comment>
<keyword evidence="8" id="KW-1133">Transmembrane helix</keyword>
<evidence type="ECO:0000256" key="8">
    <source>
        <dbReference type="SAM" id="Phobius"/>
    </source>
</evidence>
<evidence type="ECO:0000256" key="4">
    <source>
        <dbReference type="ARBA" id="ARBA00023002"/>
    </source>
</evidence>
<proteinExistence type="inferred from homology"/>
<feature type="transmembrane region" description="Helical" evidence="8">
    <location>
        <begin position="21"/>
        <end position="41"/>
    </location>
</feature>
<name>A0A8B6H3P2_MYTGA</name>
<dbReference type="Gene3D" id="3.10.450.40">
    <property type="match status" value="2"/>
</dbReference>
<dbReference type="InterPro" id="IPR000269">
    <property type="entry name" value="Cu_amine_oxidase"/>
</dbReference>
<dbReference type="SUPFAM" id="SSF54416">
    <property type="entry name" value="Amine oxidase N-terminal region"/>
    <property type="match status" value="2"/>
</dbReference>
<dbReference type="Pfam" id="PF01179">
    <property type="entry name" value="Cu_amine_oxid"/>
    <property type="match status" value="1"/>
</dbReference>
<dbReference type="EC" id="1.4.3.-" evidence="7"/>
<protein>
    <recommendedName>
        <fullName evidence="7">Amine oxidase</fullName>
        <ecNumber evidence="7">1.4.3.-</ecNumber>
    </recommendedName>
</protein>
<dbReference type="Gene3D" id="2.70.98.20">
    <property type="entry name" value="Copper amine oxidase, catalytic domain"/>
    <property type="match status" value="1"/>
</dbReference>
<comment type="PTM">
    <text evidence="6 7">Topaquinone (TPQ) is generated by copper-dependent autoxidation of a specific tyrosyl residue.</text>
</comment>
<dbReference type="GO" id="GO:0008131">
    <property type="term" value="F:primary methylamine oxidase activity"/>
    <property type="evidence" value="ECO:0007669"/>
    <property type="project" value="InterPro"/>
</dbReference>
<keyword evidence="3 6" id="KW-0801">TPQ</keyword>
<keyword evidence="4 7" id="KW-0560">Oxidoreductase</keyword>
<dbReference type="GO" id="GO:0048038">
    <property type="term" value="F:quinone binding"/>
    <property type="evidence" value="ECO:0007669"/>
    <property type="project" value="InterPro"/>
</dbReference>
<organism evidence="10 11">
    <name type="scientific">Mytilus galloprovincialis</name>
    <name type="common">Mediterranean mussel</name>
    <dbReference type="NCBI Taxonomy" id="29158"/>
    <lineage>
        <taxon>Eukaryota</taxon>
        <taxon>Metazoa</taxon>
        <taxon>Spiralia</taxon>
        <taxon>Lophotrochozoa</taxon>
        <taxon>Mollusca</taxon>
        <taxon>Bivalvia</taxon>
        <taxon>Autobranchia</taxon>
        <taxon>Pteriomorphia</taxon>
        <taxon>Mytilida</taxon>
        <taxon>Mytiloidea</taxon>
        <taxon>Mytilidae</taxon>
        <taxon>Mytilinae</taxon>
        <taxon>Mytilus</taxon>
    </lineage>
</organism>
<dbReference type="PRINTS" id="PR00766">
    <property type="entry name" value="CUDAOXIDASE"/>
</dbReference>
<dbReference type="SUPFAM" id="SSF49998">
    <property type="entry name" value="Amine oxidase catalytic domain"/>
    <property type="match status" value="1"/>
</dbReference>
<dbReference type="GO" id="GO:0009308">
    <property type="term" value="P:amine metabolic process"/>
    <property type="evidence" value="ECO:0007669"/>
    <property type="project" value="UniProtKB-UniRule"/>
</dbReference>
<gene>
    <name evidence="10" type="ORF">MGAL_10B051415</name>
</gene>
<evidence type="ECO:0000256" key="7">
    <source>
        <dbReference type="RuleBase" id="RU000672"/>
    </source>
</evidence>
<evidence type="ECO:0000256" key="5">
    <source>
        <dbReference type="ARBA" id="ARBA00023008"/>
    </source>
</evidence>
<reference evidence="10" key="1">
    <citation type="submission" date="2018-11" db="EMBL/GenBank/DDBJ databases">
        <authorList>
            <person name="Alioto T."/>
            <person name="Alioto T."/>
        </authorList>
    </citation>
    <scope>NUCLEOTIDE SEQUENCE</scope>
</reference>
<dbReference type="PANTHER" id="PTHR10638:SF20">
    <property type="entry name" value="AMINE OXIDASE"/>
    <property type="match status" value="1"/>
</dbReference>
<dbReference type="OrthoDB" id="5379943at2759"/>
<keyword evidence="2 7" id="KW-0479">Metal-binding</keyword>
<keyword evidence="8" id="KW-0472">Membrane</keyword>
<accession>A0A8B6H3P2</accession>
<comment type="similarity">
    <text evidence="1 7">Belongs to the copper/topaquinone oxidase family.</text>
</comment>
<evidence type="ECO:0000256" key="2">
    <source>
        <dbReference type="ARBA" id="ARBA00022723"/>
    </source>
</evidence>
<feature type="modified residue" description="2',4',5'-topaquinone" evidence="6">
    <location>
        <position position="480"/>
    </location>
</feature>
<dbReference type="GO" id="GO:0005507">
    <property type="term" value="F:copper ion binding"/>
    <property type="evidence" value="ECO:0007669"/>
    <property type="project" value="InterPro"/>
</dbReference>
<evidence type="ECO:0000256" key="6">
    <source>
        <dbReference type="PIRSR" id="PIRSR600269-51"/>
    </source>
</evidence>
<sequence length="749" mass="87532">MDKVPQKRKEDPTRKWRCFALFLLLFTFFVIAGMATVVIYYEIIQHQSRDEQNSPDLLHLQSGQHSLFRDLNTDEVTAIRNYILNQPAFNITNDTNFSLGKSYVFLTEVYLPNKSDILTFIETNQNPPPCRYARTVLFRGDLQPPRVEEYIIGPLRNITFHRIPVSKHYQKSVPFLFRPFSELDYSIMNNILKIVEYNIRFILQNSYEASFYDCQNHCLKAEYFSPMAPSVSGKDVRFVWYWTHHDVEDYLLYPVDLFLLVNMTGSDSSAYKLENIWYGGKLYDSPEQLAAEYLAGKTPKSYIPYTKRTKNKNNLHAHRHDIYKTNVLQPLLTFYVRKNHIEYDSWNFDIHMSTSRGPSLYNIKFRDVTYAYEVSLQEISIFHNGYKRWMRYSDMTYSGFLLGTKARELVPGADCPEMSTFVDSAHVFAGRLDLKVFPNSFCVFEQPTGMVLRRHYSSTAYSGSEDTVLVVRTILAIFNYDHVIDFVFHKNGIMDVRTSYSGYPLPTIYSPEETRYGFRLNEHLVANIHQHSYHFKVDIDVFGQTNRFETFDIGPKIQNSDWVIKAFEKYEQIKFTRTLKMTENQALFKSCSKSDSFFIFYNREHLTLYKDPKAIRLQVKSQETNFVSENIGNEASVSWKRYMLVVSKRHEDEGSSSSIYSTWDAKETIVNFQNYIDDNESIIDQDLVTWVTLSATHIPHRENYPLTSTTDNNQHFSLIPFNLFDEDPSVNSVDTVTRSVNVKKQQSGG</sequence>
<evidence type="ECO:0000256" key="3">
    <source>
        <dbReference type="ARBA" id="ARBA00022772"/>
    </source>
</evidence>
<dbReference type="InterPro" id="IPR015798">
    <property type="entry name" value="Cu_amine_oxidase_C"/>
</dbReference>
<keyword evidence="11" id="KW-1185">Reference proteome</keyword>
<dbReference type="InterPro" id="IPR036460">
    <property type="entry name" value="Cu_amine_oxidase_C_sf"/>
</dbReference>
<feature type="domain" description="Copper amine oxidase catalytic" evidence="9">
    <location>
        <begin position="333"/>
        <end position="729"/>
    </location>
</feature>
<dbReference type="EMBL" id="UYJE01009446">
    <property type="protein sequence ID" value="VDI73614.1"/>
    <property type="molecule type" value="Genomic_DNA"/>
</dbReference>
<dbReference type="InterPro" id="IPR016182">
    <property type="entry name" value="Cu_amine_oxidase_N-reg"/>
</dbReference>
<dbReference type="AlphaFoldDB" id="A0A8B6H3P2"/>
<evidence type="ECO:0000256" key="1">
    <source>
        <dbReference type="ARBA" id="ARBA00007983"/>
    </source>
</evidence>
<keyword evidence="8" id="KW-0812">Transmembrane</keyword>
<dbReference type="PANTHER" id="PTHR10638">
    <property type="entry name" value="COPPER AMINE OXIDASE"/>
    <property type="match status" value="1"/>
</dbReference>
<comment type="caution">
    <text evidence="10">The sequence shown here is derived from an EMBL/GenBank/DDBJ whole genome shotgun (WGS) entry which is preliminary data.</text>
</comment>
<evidence type="ECO:0000313" key="11">
    <source>
        <dbReference type="Proteomes" id="UP000596742"/>
    </source>
</evidence>
<dbReference type="Proteomes" id="UP000596742">
    <property type="component" value="Unassembled WGS sequence"/>
</dbReference>
<evidence type="ECO:0000259" key="9">
    <source>
        <dbReference type="Pfam" id="PF01179"/>
    </source>
</evidence>
<evidence type="ECO:0000313" key="10">
    <source>
        <dbReference type="EMBL" id="VDI73614.1"/>
    </source>
</evidence>
<dbReference type="GO" id="GO:0005886">
    <property type="term" value="C:plasma membrane"/>
    <property type="evidence" value="ECO:0007669"/>
    <property type="project" value="TreeGrafter"/>
</dbReference>
<keyword evidence="5 7" id="KW-0186">Copper</keyword>